<organism evidence="1 2">
    <name type="scientific">Streptococcus acidominimus</name>
    <dbReference type="NCBI Taxonomy" id="1326"/>
    <lineage>
        <taxon>Bacteria</taxon>
        <taxon>Bacillati</taxon>
        <taxon>Bacillota</taxon>
        <taxon>Bacilli</taxon>
        <taxon>Lactobacillales</taxon>
        <taxon>Streptococcaceae</taxon>
        <taxon>Streptococcus</taxon>
    </lineage>
</organism>
<comment type="caution">
    <text evidence="1">The sequence shown here is derived from an EMBL/GenBank/DDBJ whole genome shotgun (WGS) entry which is preliminary data.</text>
</comment>
<evidence type="ECO:0000313" key="2">
    <source>
        <dbReference type="Proteomes" id="UP000297747"/>
    </source>
</evidence>
<evidence type="ECO:0000313" key="1">
    <source>
        <dbReference type="EMBL" id="TFU31855.1"/>
    </source>
</evidence>
<protein>
    <submittedName>
        <fullName evidence="1">Uncharacterized protein</fullName>
    </submittedName>
</protein>
<reference evidence="1 2" key="1">
    <citation type="submission" date="2019-03" db="EMBL/GenBank/DDBJ databases">
        <title>Diversity of the mouse oral microbiome.</title>
        <authorList>
            <person name="Joseph S."/>
            <person name="Aduse-Opoku J."/>
            <person name="Curtis M."/>
            <person name="Wade W."/>
            <person name="Hashim A."/>
        </authorList>
    </citation>
    <scope>NUCLEOTIDE SEQUENCE [LARGE SCALE GENOMIC DNA]</scope>
    <source>
        <strain evidence="1 2">HT4</strain>
    </source>
</reference>
<dbReference type="RefSeq" id="WP_135051933.1">
    <property type="nucleotide sequence ID" value="NZ_CAKOCW010000005.1"/>
</dbReference>
<sequence length="142" mass="16816">MKRKVSLEEYLQQIDEAEAVDDTVLRVLALIPERVYYPMFIFLLPYQEKRFEIQLIIQKKNSSAYRGDRGVGVGWKRAIAEYNQMIKVEVEKIKTDFGSYLLKLDTDTKLEWLWENISNYRLLPYLVSGNLESNDEEDKRSN</sequence>
<dbReference type="Proteomes" id="UP000297747">
    <property type="component" value="Unassembled WGS sequence"/>
</dbReference>
<accession>A0A4Y9FRK3</accession>
<proteinExistence type="predicted"/>
<dbReference type="EMBL" id="SPQA01000001">
    <property type="protein sequence ID" value="TFU31855.1"/>
    <property type="molecule type" value="Genomic_DNA"/>
</dbReference>
<name>A0A4Y9FRK3_STRAI</name>
<gene>
    <name evidence="1" type="ORF">E4U01_00090</name>
</gene>
<dbReference type="AlphaFoldDB" id="A0A4Y9FRK3"/>